<protein>
    <submittedName>
        <fullName evidence="1">Uncharacterized protein</fullName>
    </submittedName>
</protein>
<keyword evidence="2" id="KW-1185">Reference proteome</keyword>
<name>A0ABU7A1F5_9TELE</name>
<evidence type="ECO:0000313" key="1">
    <source>
        <dbReference type="EMBL" id="MED6231753.1"/>
    </source>
</evidence>
<dbReference type="Proteomes" id="UP001345963">
    <property type="component" value="Unassembled WGS sequence"/>
</dbReference>
<dbReference type="EMBL" id="JAHUTI010000186">
    <property type="protein sequence ID" value="MED6231753.1"/>
    <property type="molecule type" value="Genomic_DNA"/>
</dbReference>
<organism evidence="1 2">
    <name type="scientific">Ataeniobius toweri</name>
    <dbReference type="NCBI Taxonomy" id="208326"/>
    <lineage>
        <taxon>Eukaryota</taxon>
        <taxon>Metazoa</taxon>
        <taxon>Chordata</taxon>
        <taxon>Craniata</taxon>
        <taxon>Vertebrata</taxon>
        <taxon>Euteleostomi</taxon>
        <taxon>Actinopterygii</taxon>
        <taxon>Neopterygii</taxon>
        <taxon>Teleostei</taxon>
        <taxon>Neoteleostei</taxon>
        <taxon>Acanthomorphata</taxon>
        <taxon>Ovalentaria</taxon>
        <taxon>Atherinomorphae</taxon>
        <taxon>Cyprinodontiformes</taxon>
        <taxon>Goodeidae</taxon>
        <taxon>Ataeniobius</taxon>
    </lineage>
</organism>
<evidence type="ECO:0000313" key="2">
    <source>
        <dbReference type="Proteomes" id="UP001345963"/>
    </source>
</evidence>
<comment type="caution">
    <text evidence="1">The sequence shown here is derived from an EMBL/GenBank/DDBJ whole genome shotgun (WGS) entry which is preliminary data.</text>
</comment>
<accession>A0ABU7A1F5</accession>
<proteinExistence type="predicted"/>
<gene>
    <name evidence="1" type="ORF">ATANTOWER_007353</name>
</gene>
<sequence length="129" mass="14643">MKFSHKITTNKKTFMSSNLKYMYMHVFHQDNAISSLLAGNRISVPSSKASIKIIQRLLQLMHRCSHHVNIGMTMRKAVSVSSAQPLEQFCKLCKHVHTVRESLLCSESVGLGTQPSNRTCQLELLRCVR</sequence>
<reference evidence="1 2" key="1">
    <citation type="submission" date="2021-07" db="EMBL/GenBank/DDBJ databases">
        <authorList>
            <person name="Palmer J.M."/>
        </authorList>
    </citation>
    <scope>NUCLEOTIDE SEQUENCE [LARGE SCALE GENOMIC DNA]</scope>
    <source>
        <strain evidence="1 2">AT_MEX2019</strain>
        <tissue evidence="1">Muscle</tissue>
    </source>
</reference>